<reference evidence="3 5" key="2">
    <citation type="submission" date="2019-08" db="EMBL/GenBank/DDBJ databases">
        <title>Complete genome sequences of Francisella adeliensis (FSC1325 and FSC1326).</title>
        <authorList>
            <person name="Ohrman C."/>
            <person name="Uneklint I."/>
            <person name="Vallesi A."/>
            <person name="Karlsson L."/>
            <person name="Sjodin A."/>
        </authorList>
    </citation>
    <scope>NUCLEOTIDE SEQUENCE [LARGE SCALE GENOMIC DNA]</scope>
    <source>
        <strain evidence="3 5">FSC1325</strain>
    </source>
</reference>
<evidence type="ECO:0000313" key="5">
    <source>
        <dbReference type="Proteomes" id="UP000681131"/>
    </source>
</evidence>
<accession>A0A2Z4XWJ9</accession>
<dbReference type="OrthoDB" id="5620158at2"/>
<feature type="region of interest" description="Disordered" evidence="1">
    <location>
        <begin position="358"/>
        <end position="382"/>
    </location>
</feature>
<evidence type="ECO:0000256" key="1">
    <source>
        <dbReference type="SAM" id="MobiDB-lite"/>
    </source>
</evidence>
<feature type="compositionally biased region" description="Basic and acidic residues" evidence="1">
    <location>
        <begin position="195"/>
        <end position="206"/>
    </location>
</feature>
<dbReference type="RefSeq" id="WP_112869175.1">
    <property type="nucleotide sequence ID" value="NZ_CP021781.1"/>
</dbReference>
<organism evidence="2 4">
    <name type="scientific">Francisella adeliensis</name>
    <dbReference type="NCBI Taxonomy" id="2007306"/>
    <lineage>
        <taxon>Bacteria</taxon>
        <taxon>Pseudomonadati</taxon>
        <taxon>Pseudomonadota</taxon>
        <taxon>Gammaproteobacteria</taxon>
        <taxon>Thiotrichales</taxon>
        <taxon>Francisellaceae</taxon>
        <taxon>Francisella</taxon>
    </lineage>
</organism>
<keyword evidence="5" id="KW-1185">Reference proteome</keyword>
<evidence type="ECO:0000313" key="4">
    <source>
        <dbReference type="Proteomes" id="UP000251120"/>
    </source>
</evidence>
<dbReference type="NCBIfam" id="NF041244">
    <property type="entry name" value="IglI_fam"/>
    <property type="match status" value="1"/>
</dbReference>
<gene>
    <name evidence="2" type="ORF">CDH04_00575</name>
    <name evidence="3" type="ORF">FZC43_00575</name>
</gene>
<evidence type="ECO:0000313" key="2">
    <source>
        <dbReference type="EMBL" id="AXA32998.1"/>
    </source>
</evidence>
<sequence>MSKVIDELKGKTLELKESISPISNIKLYGLYENAEYELYLSKVVELIDSQGFIDIYTLFLALNSELSLHLGDYEKTSQLLSDYNDYLKLSFNELSPANVNQRKTLSEKAGHSFLMFMESNLQEVYKAEDDDARLIDLVFLTKLEDFVSVFEELGLICDDSFKKNLLNTINKFKYLHDRKEKESLALQSQDEEATDTEKADKDKHSDTSMPLSNYKSYKWQTLLGKIEVLKSLVDKDRLFETAIVYEDIQQLLEDFDPKEYFPEVFFSLYKKVAPEVKKIQQSIDFYSTSAQWNIAKKMYQIDYESFLSDYEKMPENNVIGMPSANEHFYESQQEPVKRDSSSNSLFDVNFANMDNVSKDKGRAAQASADNKVGDETDDVFDF</sequence>
<feature type="region of interest" description="Disordered" evidence="1">
    <location>
        <begin position="183"/>
        <end position="208"/>
    </location>
</feature>
<dbReference type="Proteomes" id="UP000251120">
    <property type="component" value="Chromosome"/>
</dbReference>
<evidence type="ECO:0000313" key="3">
    <source>
        <dbReference type="EMBL" id="QIW11225.1"/>
    </source>
</evidence>
<dbReference type="AlphaFoldDB" id="A0A2Z4XWJ9"/>
<reference evidence="2 4" key="1">
    <citation type="submission" date="2017-06" db="EMBL/GenBank/DDBJ databases">
        <title>Complete genome of Francisella adeliensis.</title>
        <authorList>
            <person name="Vallesi A."/>
            <person name="Sjodin A."/>
        </authorList>
    </citation>
    <scope>NUCLEOTIDE SEQUENCE [LARGE SCALE GENOMIC DNA]</scope>
    <source>
        <strain evidence="2 4">FDC440</strain>
    </source>
</reference>
<proteinExistence type="predicted"/>
<dbReference type="Proteomes" id="UP000681131">
    <property type="component" value="Chromosome"/>
</dbReference>
<dbReference type="KEGG" id="fad:CDH04_00575"/>
<dbReference type="EMBL" id="CP021781">
    <property type="protein sequence ID" value="AXA32998.1"/>
    <property type="molecule type" value="Genomic_DNA"/>
</dbReference>
<name>A0A2Z4XWJ9_9GAMM</name>
<dbReference type="EMBL" id="CP043424">
    <property type="protein sequence ID" value="QIW11225.1"/>
    <property type="molecule type" value="Genomic_DNA"/>
</dbReference>
<protein>
    <submittedName>
        <fullName evidence="3">Phage tail protein</fullName>
    </submittedName>
</protein>